<dbReference type="InterPro" id="IPR001623">
    <property type="entry name" value="DnaJ_domain"/>
</dbReference>
<feature type="transmembrane region" description="Helical" evidence="5">
    <location>
        <begin position="135"/>
        <end position="156"/>
    </location>
</feature>
<feature type="domain" description="J" evidence="6">
    <location>
        <begin position="8"/>
        <end position="73"/>
    </location>
</feature>
<keyword evidence="5" id="KW-1133">Transmembrane helix</keyword>
<dbReference type="PROSITE" id="PS50005">
    <property type="entry name" value="TPR"/>
    <property type="match status" value="1"/>
</dbReference>
<dbReference type="InterPro" id="IPR011990">
    <property type="entry name" value="TPR-like_helical_dom_sf"/>
</dbReference>
<dbReference type="InterPro" id="IPR019734">
    <property type="entry name" value="TPR_rpt"/>
</dbReference>
<keyword evidence="5" id="KW-0472">Membrane</keyword>
<keyword evidence="5" id="KW-0812">Transmembrane</keyword>
<reference evidence="7 8" key="1">
    <citation type="submission" date="2015-12" db="EMBL/GenBank/DDBJ databases">
        <authorList>
            <person name="Shamseldin A."/>
            <person name="Moawad H."/>
            <person name="Abd El-Rahim W.M."/>
            <person name="Sadowsky M.J."/>
        </authorList>
    </citation>
    <scope>NUCLEOTIDE SEQUENCE [LARGE SCALE GENOMIC DNA]</scope>
    <source>
        <strain evidence="7 8">DG5B</strain>
    </source>
</reference>
<evidence type="ECO:0000313" key="8">
    <source>
        <dbReference type="Proteomes" id="UP000059542"/>
    </source>
</evidence>
<evidence type="ECO:0000256" key="3">
    <source>
        <dbReference type="PROSITE-ProRule" id="PRU00339"/>
    </source>
</evidence>
<keyword evidence="2 3" id="KW-0802">TPR repeat</keyword>
<dbReference type="EMBL" id="CP013909">
    <property type="protein sequence ID" value="ALW84336.1"/>
    <property type="molecule type" value="Genomic_DNA"/>
</dbReference>
<evidence type="ECO:0000256" key="4">
    <source>
        <dbReference type="SAM" id="MobiDB-lite"/>
    </source>
</evidence>
<evidence type="ECO:0000259" key="6">
    <source>
        <dbReference type="PROSITE" id="PS50076"/>
    </source>
</evidence>
<proteinExistence type="predicted"/>
<keyword evidence="8" id="KW-1185">Reference proteome</keyword>
<evidence type="ECO:0000256" key="1">
    <source>
        <dbReference type="ARBA" id="ARBA00022737"/>
    </source>
</evidence>
<dbReference type="Pfam" id="PF13432">
    <property type="entry name" value="TPR_16"/>
    <property type="match status" value="2"/>
</dbReference>
<dbReference type="Pfam" id="PF00226">
    <property type="entry name" value="DnaJ"/>
    <property type="match status" value="1"/>
</dbReference>
<dbReference type="CDD" id="cd06257">
    <property type="entry name" value="DnaJ"/>
    <property type="match status" value="1"/>
</dbReference>
<sequence>MVPSVSQNHYQVLGVAPTAAAAEIKRAYRQLVVRYHPDKHGGDVRYEDQFKAVAVAYGILGDPGRRATYDFQLAQAARRAEELRRQQQHRPAAQHVYGVPMPPPAPLRTRPPAGSRERHYQRIPRQRARFTRRDWSLTVLLLLGITLFALAVKVTMDRVTANSNYEDGLRAYGRGQLAAAYSFLEETLHFRPSYAPALRRLAELELLVNHDPRAARADFQAALLEPQSHRDAADMLYRLGRCETELGLPRSAEFSYTRAISLDTALSAAYLARGKARLLDLNLPGLALADLSHGLAQRQRANVPTPWAYVQIRGLAYTALGRYDEARAEYFRVLQARPRDGRTHFLLGRLAAQTGNKRAACEFYRRALKLGYEYARTAEESCP</sequence>
<dbReference type="SUPFAM" id="SSF46565">
    <property type="entry name" value="Chaperone J-domain"/>
    <property type="match status" value="1"/>
</dbReference>
<dbReference type="Gene3D" id="1.25.40.10">
    <property type="entry name" value="Tetratricopeptide repeat domain"/>
    <property type="match status" value="2"/>
</dbReference>
<dbReference type="KEGG" id="hyg:AUC43_04060"/>
<dbReference type="PANTHER" id="PTHR45188:SF2">
    <property type="entry name" value="DNAJ HOMOLOG SUBFAMILY C MEMBER 7"/>
    <property type="match status" value="1"/>
</dbReference>
<dbReference type="PANTHER" id="PTHR45188">
    <property type="entry name" value="DNAJ PROTEIN P58IPK HOMOLOG"/>
    <property type="match status" value="1"/>
</dbReference>
<dbReference type="PROSITE" id="PS50076">
    <property type="entry name" value="DNAJ_2"/>
    <property type="match status" value="1"/>
</dbReference>
<organism evidence="7 8">
    <name type="scientific">Hymenobacter sedentarius</name>
    <dbReference type="NCBI Taxonomy" id="1411621"/>
    <lineage>
        <taxon>Bacteria</taxon>
        <taxon>Pseudomonadati</taxon>
        <taxon>Bacteroidota</taxon>
        <taxon>Cytophagia</taxon>
        <taxon>Cytophagales</taxon>
        <taxon>Hymenobacteraceae</taxon>
        <taxon>Hymenobacter</taxon>
    </lineage>
</organism>
<dbReference type="SMART" id="SM00028">
    <property type="entry name" value="TPR"/>
    <property type="match status" value="3"/>
</dbReference>
<feature type="region of interest" description="Disordered" evidence="4">
    <location>
        <begin position="89"/>
        <end position="121"/>
    </location>
</feature>
<keyword evidence="1" id="KW-0677">Repeat</keyword>
<feature type="repeat" description="TPR" evidence="3">
    <location>
        <begin position="307"/>
        <end position="340"/>
    </location>
</feature>
<gene>
    <name evidence="7" type="ORF">AUC43_04060</name>
</gene>
<dbReference type="InterPro" id="IPR036869">
    <property type="entry name" value="J_dom_sf"/>
</dbReference>
<dbReference type="SMART" id="SM00271">
    <property type="entry name" value="DnaJ"/>
    <property type="match status" value="1"/>
</dbReference>
<accession>A0A0U4AL76</accession>
<dbReference type="SUPFAM" id="SSF48452">
    <property type="entry name" value="TPR-like"/>
    <property type="match status" value="1"/>
</dbReference>
<name>A0A0U4AL76_9BACT</name>
<dbReference type="OrthoDB" id="1495940at2"/>
<dbReference type="PRINTS" id="PR00625">
    <property type="entry name" value="JDOMAIN"/>
</dbReference>
<evidence type="ECO:0000313" key="7">
    <source>
        <dbReference type="EMBL" id="ALW84336.1"/>
    </source>
</evidence>
<protein>
    <recommendedName>
        <fullName evidence="6">J domain-containing protein</fullName>
    </recommendedName>
</protein>
<evidence type="ECO:0000256" key="5">
    <source>
        <dbReference type="SAM" id="Phobius"/>
    </source>
</evidence>
<dbReference type="Gene3D" id="1.10.287.110">
    <property type="entry name" value="DnaJ domain"/>
    <property type="match status" value="1"/>
</dbReference>
<dbReference type="AlphaFoldDB" id="A0A0U4AL76"/>
<dbReference type="STRING" id="1411621.AUC43_04060"/>
<dbReference type="Proteomes" id="UP000059542">
    <property type="component" value="Chromosome"/>
</dbReference>
<evidence type="ECO:0000256" key="2">
    <source>
        <dbReference type="ARBA" id="ARBA00022803"/>
    </source>
</evidence>